<dbReference type="EMBL" id="KU551326">
    <property type="protein sequence ID" value="ANC66663.1"/>
    <property type="molecule type" value="Genomic_DNA"/>
</dbReference>
<dbReference type="EMBL" id="KU551309">
    <property type="protein sequence ID" value="ANC65582.1"/>
    <property type="molecule type" value="Genomic_DNA"/>
</dbReference>
<evidence type="ECO:0000313" key="14">
    <source>
        <dbReference type="EMBL" id="ANC66323.1"/>
    </source>
</evidence>
<evidence type="ECO:0000313" key="29">
    <source>
        <dbReference type="EMBL" id="ANC67343.1"/>
    </source>
</evidence>
<dbReference type="EMBL" id="KU551321">
    <property type="protein sequence ID" value="ANC66323.1"/>
    <property type="molecule type" value="Genomic_DNA"/>
</dbReference>
<evidence type="ECO:0000313" key="28">
    <source>
        <dbReference type="EMBL" id="ANC67275.1"/>
    </source>
</evidence>
<evidence type="ECO:0000313" key="6">
    <source>
        <dbReference type="EMBL" id="ANC65779.1"/>
    </source>
</evidence>
<evidence type="ECO:0000313" key="32">
    <source>
        <dbReference type="EMBL" id="ANC67546.1"/>
    </source>
</evidence>
<dbReference type="EMBL" id="KU551335">
    <property type="protein sequence ID" value="ANC67275.1"/>
    <property type="molecule type" value="Genomic_DNA"/>
</dbReference>
<dbReference type="EMBL" id="KU551314">
    <property type="protein sequence ID" value="ANC65915.1"/>
    <property type="molecule type" value="Genomic_DNA"/>
</dbReference>
<evidence type="ECO:0000313" key="13">
    <source>
        <dbReference type="EMBL" id="ANC66255.1"/>
    </source>
</evidence>
<evidence type="ECO:0000313" key="11">
    <source>
        <dbReference type="EMBL" id="ANC66119.1"/>
    </source>
</evidence>
<reference evidence="5" key="1">
    <citation type="journal article" date="2016" name="Front. Microbiol.">
        <title>ICEApl1, an Integrative Conjugative Element Related to ICEHin1056, Identified in the Pig Pathogen Actinobacillus pleuropneumoniae.</title>
        <authorList>
            <person name="Bosse J.T."/>
            <person name="Li Y."/>
            <person name="Fernandez Crespo R."/>
            <person name="Chaudhuri R.R."/>
            <person name="Rogers J."/>
            <person name="Holden M.T."/>
            <person name="Maskell D.J."/>
            <person name="Tucker A.W."/>
            <person name="Wren B.W."/>
            <person name="Rycroft A.N."/>
            <person name="Langford P.R."/>
            <person name="Consortium T.B."/>
        </authorList>
    </citation>
    <scope>NUCLEOTIDE SEQUENCE</scope>
    <source>
        <strain evidence="3">MIDG2427</strain>
        <strain evidence="4">MIDG2648</strain>
        <strain evidence="5">MIDG2652</strain>
        <strain evidence="6">MIDG2654</strain>
        <strain evidence="7">MIDG2657</strain>
        <strain evidence="8">MIDG2663</strain>
        <strain evidence="9">MIDG2664</strain>
        <strain evidence="10">MIDG3200</strain>
        <strain evidence="11">MIDG3201</strain>
        <strain evidence="12">MIDG3221</strain>
        <strain evidence="13">MIDG3229</strain>
        <strain evidence="14">MIDG3232</strain>
        <strain evidence="15">MIDG3339</strain>
        <strain evidence="16">MIDG3344</strain>
        <strain evidence="17">MIDG3346</strain>
        <strain evidence="18">MIDG3349</strain>
        <strain evidence="19">MIDG3357</strain>
        <strain evidence="20">MIDG3368</strain>
        <strain evidence="21">MIDG3370</strain>
        <strain evidence="22">MIDG3371</strain>
        <strain evidence="23">MIDG3372</strain>
        <strain evidence="24">MIDG3378</strain>
        <strain evidence="25">MIDG3381</strain>
        <strain evidence="26">MIDG3386</strain>
        <strain evidence="27">MIDG3388</strain>
        <strain evidence="28">MIDG3389</strain>
        <strain evidence="29">MIDG3395</strain>
        <strain evidence="30">MIDG3401</strain>
        <strain evidence="31">MIDG3409</strain>
        <strain evidence="32">MIDG3458</strain>
        <strain evidence="33">MIDG3469</strain>
    </source>
</reference>
<feature type="domain" description="N-terminal" evidence="1">
    <location>
        <begin position="9"/>
        <end position="136"/>
    </location>
</feature>
<dbReference type="EMBL" id="KU551330">
    <property type="protein sequence ID" value="ANC66935.1"/>
    <property type="molecule type" value="Genomic_DNA"/>
</dbReference>
<sequence length="317" mass="36342">MKKRTQPAKDLYQQITDQILEALEQGVMPWQKPWDSRWPQMAIPCNGESGRQYSGINVLLLWMSAIRKNFTQRKWVTFQGANHLGGQVRTGEKSTVIIFYKQNMFEEKDDSGNVVLDENGDPKMKSSVFIRGHHVFNIEQCEGLEKYYEEFPEPEKSSEMQARPDLDVLPNKMGMQLYNKAQDRACYMPRKDCIVMPDFKKFNTADDYYATLLHECGHATGHKDRLNRDGVAKFDKFGSEQYAFEELIAELTSAFTCAHVNVCNNISQNAAYIEHWINALKADKKAIFRASSQAREATQFLLNALELTSNEEAKLAA</sequence>
<evidence type="ECO:0000313" key="10">
    <source>
        <dbReference type="EMBL" id="ANC66051.1"/>
    </source>
</evidence>
<evidence type="ECO:0000259" key="2">
    <source>
        <dbReference type="Pfam" id="PF18818"/>
    </source>
</evidence>
<dbReference type="EMBL" id="KU551339">
    <property type="protein sequence ID" value="ANC67546.1"/>
    <property type="molecule type" value="Genomic_DNA"/>
</dbReference>
<dbReference type="EMBL" id="KU551332">
    <property type="protein sequence ID" value="ANC67071.1"/>
    <property type="molecule type" value="Genomic_DNA"/>
</dbReference>
<dbReference type="EMBL" id="KU551316">
    <property type="protein sequence ID" value="ANC66051.1"/>
    <property type="molecule type" value="Genomic_DNA"/>
</dbReference>
<evidence type="ECO:0000313" key="26">
    <source>
        <dbReference type="EMBL" id="ANC67139.1"/>
    </source>
</evidence>
<dbReference type="EMBL" id="KU551338">
    <property type="protein sequence ID" value="ANC67479.1"/>
    <property type="molecule type" value="Genomic_DNA"/>
</dbReference>
<dbReference type="InterPro" id="IPR013610">
    <property type="entry name" value="ArdC_N"/>
</dbReference>
<dbReference type="InterPro" id="IPR017113">
    <property type="entry name" value="Antirestriction_ArdC"/>
</dbReference>
<dbReference type="EMBL" id="KU551323">
    <property type="protein sequence ID" value="ANC66459.1"/>
    <property type="molecule type" value="Genomic_DNA"/>
</dbReference>
<dbReference type="EMBL" id="KU551312">
    <property type="protein sequence ID" value="ANC65779.1"/>
    <property type="molecule type" value="Genomic_DNA"/>
</dbReference>
<organism evidence="5">
    <name type="scientific">Actinobacillus pleuropneumoniae</name>
    <name type="common">Haemophilus pleuropneumoniae</name>
    <dbReference type="NCBI Taxonomy" id="715"/>
    <lineage>
        <taxon>Bacteria</taxon>
        <taxon>Pseudomonadati</taxon>
        <taxon>Pseudomonadota</taxon>
        <taxon>Gammaproteobacteria</taxon>
        <taxon>Pasteurellales</taxon>
        <taxon>Pasteurellaceae</taxon>
        <taxon>Actinobacillus</taxon>
    </lineage>
</organism>
<dbReference type="EMBL" id="KU551311">
    <property type="protein sequence ID" value="ANC65711.1"/>
    <property type="molecule type" value="Genomic_DNA"/>
</dbReference>
<evidence type="ECO:0000313" key="12">
    <source>
        <dbReference type="EMBL" id="ANC66187.1"/>
    </source>
</evidence>
<evidence type="ECO:0000313" key="8">
    <source>
        <dbReference type="EMBL" id="ANC65915.1"/>
    </source>
</evidence>
<dbReference type="Pfam" id="PF18818">
    <property type="entry name" value="MPTase-PolyVal"/>
    <property type="match status" value="1"/>
</dbReference>
<dbReference type="EMBL" id="KU551331">
    <property type="protein sequence ID" value="ANC67003.1"/>
    <property type="molecule type" value="Genomic_DNA"/>
</dbReference>
<evidence type="ECO:0000313" key="18">
    <source>
        <dbReference type="EMBL" id="ANC66595.1"/>
    </source>
</evidence>
<dbReference type="EMBL" id="KU551334">
    <property type="protein sequence ID" value="ANC67207.1"/>
    <property type="molecule type" value="Genomic_DNA"/>
</dbReference>
<dbReference type="Pfam" id="PF08401">
    <property type="entry name" value="ArdcN"/>
    <property type="match status" value="1"/>
</dbReference>
<evidence type="ECO:0000313" key="24">
    <source>
        <dbReference type="EMBL" id="ANC67003.1"/>
    </source>
</evidence>
<dbReference type="EMBL" id="KU551337">
    <property type="protein sequence ID" value="ANC67411.1"/>
    <property type="molecule type" value="Genomic_DNA"/>
</dbReference>
<dbReference type="EMBL" id="KU551318">
    <property type="protein sequence ID" value="ANC66187.1"/>
    <property type="molecule type" value="Genomic_DNA"/>
</dbReference>
<dbReference type="EMBL" id="KU551322">
    <property type="protein sequence ID" value="ANC66391.1"/>
    <property type="molecule type" value="Genomic_DNA"/>
</dbReference>
<evidence type="ECO:0000313" key="15">
    <source>
        <dbReference type="EMBL" id="ANC66391.1"/>
    </source>
</evidence>
<evidence type="ECO:0000313" key="25">
    <source>
        <dbReference type="EMBL" id="ANC67071.1"/>
    </source>
</evidence>
<name>A0A1B0WPB0_ACTPL</name>
<dbReference type="EMBL" id="KU551329">
    <property type="protein sequence ID" value="ANC66867.1"/>
    <property type="molecule type" value="Genomic_DNA"/>
</dbReference>
<evidence type="ECO:0000313" key="27">
    <source>
        <dbReference type="EMBL" id="ANC67207.1"/>
    </source>
</evidence>
<dbReference type="EMBL" id="KU551328">
    <property type="protein sequence ID" value="ANC66799.1"/>
    <property type="molecule type" value="Genomic_DNA"/>
</dbReference>
<dbReference type="EMBL" id="KU551320">
    <property type="protein sequence ID" value="ANC66255.1"/>
    <property type="molecule type" value="Genomic_DNA"/>
</dbReference>
<dbReference type="EMBL" id="KU551315">
    <property type="protein sequence ID" value="ANC65983.1"/>
    <property type="molecule type" value="Genomic_DNA"/>
</dbReference>
<dbReference type="EMBL" id="KU551324">
    <property type="protein sequence ID" value="ANC66527.1"/>
    <property type="molecule type" value="Genomic_DNA"/>
</dbReference>
<evidence type="ECO:0000313" key="3">
    <source>
        <dbReference type="EMBL" id="ANC65582.1"/>
    </source>
</evidence>
<dbReference type="EMBL" id="KU551340">
    <property type="protein sequence ID" value="ANC67614.1"/>
    <property type="molecule type" value="Genomic_DNA"/>
</dbReference>
<protein>
    <submittedName>
        <fullName evidence="5">DNA primase TraC</fullName>
    </submittedName>
</protein>
<dbReference type="EMBL" id="KU551325">
    <property type="protein sequence ID" value="ANC66595.1"/>
    <property type="molecule type" value="Genomic_DNA"/>
</dbReference>
<evidence type="ECO:0000313" key="19">
    <source>
        <dbReference type="EMBL" id="ANC66663.1"/>
    </source>
</evidence>
<evidence type="ECO:0000313" key="20">
    <source>
        <dbReference type="EMBL" id="ANC66731.1"/>
    </source>
</evidence>
<dbReference type="EMBL" id="KU551313">
    <property type="protein sequence ID" value="ANC65847.1"/>
    <property type="molecule type" value="Genomic_DNA"/>
</dbReference>
<evidence type="ECO:0000313" key="4">
    <source>
        <dbReference type="EMBL" id="ANC65650.1"/>
    </source>
</evidence>
<dbReference type="EMBL" id="KU551310">
    <property type="protein sequence ID" value="ANC65650.1"/>
    <property type="molecule type" value="Genomic_DNA"/>
</dbReference>
<gene>
    <name evidence="5" type="primary">traC</name>
    <name evidence="5" type="ORF">ICEApl1.60</name>
</gene>
<evidence type="ECO:0000313" key="17">
    <source>
        <dbReference type="EMBL" id="ANC66527.1"/>
    </source>
</evidence>
<dbReference type="InterPro" id="IPR041459">
    <property type="entry name" value="MPTase-PolyVal"/>
</dbReference>
<feature type="domain" description="Polyvalent protein metallopeptidase" evidence="2">
    <location>
        <begin position="168"/>
        <end position="293"/>
    </location>
</feature>
<dbReference type="EMBL" id="KU551327">
    <property type="protein sequence ID" value="ANC66731.1"/>
    <property type="molecule type" value="Genomic_DNA"/>
</dbReference>
<dbReference type="EMBL" id="KU551317">
    <property type="protein sequence ID" value="ANC66119.1"/>
    <property type="molecule type" value="Genomic_DNA"/>
</dbReference>
<accession>A0A1B0WPB0</accession>
<evidence type="ECO:0000313" key="9">
    <source>
        <dbReference type="EMBL" id="ANC65983.1"/>
    </source>
</evidence>
<dbReference type="GO" id="GO:0003697">
    <property type="term" value="F:single-stranded DNA binding"/>
    <property type="evidence" value="ECO:0007669"/>
    <property type="project" value="InterPro"/>
</dbReference>
<evidence type="ECO:0000313" key="30">
    <source>
        <dbReference type="EMBL" id="ANC67411.1"/>
    </source>
</evidence>
<dbReference type="EMBL" id="KU551336">
    <property type="protein sequence ID" value="ANC67343.1"/>
    <property type="molecule type" value="Genomic_DNA"/>
</dbReference>
<evidence type="ECO:0000313" key="7">
    <source>
        <dbReference type="EMBL" id="ANC65847.1"/>
    </source>
</evidence>
<dbReference type="AlphaFoldDB" id="A0A1B0WPB0"/>
<dbReference type="PIRSF" id="PIRSF037112">
    <property type="entry name" value="Antirestriction_ArdC"/>
    <property type="match status" value="1"/>
</dbReference>
<evidence type="ECO:0000313" key="16">
    <source>
        <dbReference type="EMBL" id="ANC66459.1"/>
    </source>
</evidence>
<evidence type="ECO:0000313" key="31">
    <source>
        <dbReference type="EMBL" id="ANC67479.1"/>
    </source>
</evidence>
<evidence type="ECO:0000313" key="22">
    <source>
        <dbReference type="EMBL" id="ANC66867.1"/>
    </source>
</evidence>
<evidence type="ECO:0000313" key="21">
    <source>
        <dbReference type="EMBL" id="ANC66799.1"/>
    </source>
</evidence>
<dbReference type="EMBL" id="KU551333">
    <property type="protein sequence ID" value="ANC67139.1"/>
    <property type="molecule type" value="Genomic_DNA"/>
</dbReference>
<evidence type="ECO:0000313" key="33">
    <source>
        <dbReference type="EMBL" id="ANC67614.1"/>
    </source>
</evidence>
<evidence type="ECO:0000313" key="23">
    <source>
        <dbReference type="EMBL" id="ANC66935.1"/>
    </source>
</evidence>
<evidence type="ECO:0000313" key="5">
    <source>
        <dbReference type="EMBL" id="ANC65711.1"/>
    </source>
</evidence>
<proteinExistence type="predicted"/>
<evidence type="ECO:0000259" key="1">
    <source>
        <dbReference type="Pfam" id="PF08401"/>
    </source>
</evidence>